<dbReference type="SUPFAM" id="SSF56349">
    <property type="entry name" value="DNA breaking-rejoining enzymes"/>
    <property type="match status" value="1"/>
</dbReference>
<evidence type="ECO:0000256" key="3">
    <source>
        <dbReference type="ARBA" id="ARBA00023172"/>
    </source>
</evidence>
<protein>
    <submittedName>
        <fullName evidence="5">Site-specific recombinase XerD</fullName>
    </submittedName>
</protein>
<evidence type="ECO:0000313" key="6">
    <source>
        <dbReference type="Proteomes" id="UP000198535"/>
    </source>
</evidence>
<dbReference type="PANTHER" id="PTHR30349">
    <property type="entry name" value="PHAGE INTEGRASE-RELATED"/>
    <property type="match status" value="1"/>
</dbReference>
<dbReference type="PROSITE" id="PS51898">
    <property type="entry name" value="TYR_RECOMBINASE"/>
    <property type="match status" value="1"/>
</dbReference>
<dbReference type="Gene3D" id="1.10.150.130">
    <property type="match status" value="1"/>
</dbReference>
<dbReference type="Proteomes" id="UP000198535">
    <property type="component" value="Unassembled WGS sequence"/>
</dbReference>
<dbReference type="PANTHER" id="PTHR30349:SF87">
    <property type="entry name" value="TRANSPOSASE A"/>
    <property type="match status" value="1"/>
</dbReference>
<dbReference type="InterPro" id="IPR002104">
    <property type="entry name" value="Integrase_catalytic"/>
</dbReference>
<dbReference type="Gene3D" id="1.10.443.10">
    <property type="entry name" value="Intergrase catalytic core"/>
    <property type="match status" value="1"/>
</dbReference>
<dbReference type="GO" id="GO:0003677">
    <property type="term" value="F:DNA binding"/>
    <property type="evidence" value="ECO:0007669"/>
    <property type="project" value="UniProtKB-KW"/>
</dbReference>
<feature type="domain" description="Tyr recombinase" evidence="4">
    <location>
        <begin position="137"/>
        <end position="323"/>
    </location>
</feature>
<reference evidence="6" key="1">
    <citation type="submission" date="2016-10" db="EMBL/GenBank/DDBJ databases">
        <authorList>
            <person name="Varghese N."/>
            <person name="Submissions S."/>
        </authorList>
    </citation>
    <scope>NUCLEOTIDE SEQUENCE [LARGE SCALE GENOMIC DNA]</scope>
    <source>
        <strain evidence="6">Mob M</strain>
    </source>
</reference>
<dbReference type="InterPro" id="IPR011010">
    <property type="entry name" value="DNA_brk_join_enz"/>
</dbReference>
<evidence type="ECO:0000259" key="4">
    <source>
        <dbReference type="PROSITE" id="PS51898"/>
    </source>
</evidence>
<dbReference type="InterPro" id="IPR013762">
    <property type="entry name" value="Integrase-like_cat_sf"/>
</dbReference>
<gene>
    <name evidence="5" type="ORF">SAMN04488696_0401</name>
</gene>
<dbReference type="InterPro" id="IPR010998">
    <property type="entry name" value="Integrase_recombinase_N"/>
</dbReference>
<dbReference type="RefSeq" id="WP_091932438.1">
    <property type="nucleotide sequence ID" value="NZ_FOUJ01000001.1"/>
</dbReference>
<dbReference type="AlphaFoldDB" id="A0A1I4P196"/>
<dbReference type="Pfam" id="PF13495">
    <property type="entry name" value="Phage_int_SAM_4"/>
    <property type="match status" value="1"/>
</dbReference>
<evidence type="ECO:0000313" key="5">
    <source>
        <dbReference type="EMBL" id="SFM21614.1"/>
    </source>
</evidence>
<keyword evidence="6" id="KW-1185">Reference proteome</keyword>
<dbReference type="InterPro" id="IPR004107">
    <property type="entry name" value="Integrase_SAM-like_N"/>
</dbReference>
<dbReference type="GO" id="GO:0015074">
    <property type="term" value="P:DNA integration"/>
    <property type="evidence" value="ECO:0007669"/>
    <property type="project" value="UniProtKB-KW"/>
</dbReference>
<dbReference type="Pfam" id="PF00589">
    <property type="entry name" value="Phage_integrase"/>
    <property type="match status" value="1"/>
</dbReference>
<evidence type="ECO:0000256" key="2">
    <source>
        <dbReference type="ARBA" id="ARBA00023125"/>
    </source>
</evidence>
<organism evidence="5 6">
    <name type="scientific">Methanolobus profundi</name>
    <dbReference type="NCBI Taxonomy" id="487685"/>
    <lineage>
        <taxon>Archaea</taxon>
        <taxon>Methanobacteriati</taxon>
        <taxon>Methanobacteriota</taxon>
        <taxon>Stenosarchaea group</taxon>
        <taxon>Methanomicrobia</taxon>
        <taxon>Methanosarcinales</taxon>
        <taxon>Methanosarcinaceae</taxon>
        <taxon>Methanolobus</taxon>
    </lineage>
</organism>
<dbReference type="EMBL" id="FOUJ01000001">
    <property type="protein sequence ID" value="SFM21614.1"/>
    <property type="molecule type" value="Genomic_DNA"/>
</dbReference>
<dbReference type="GO" id="GO:0006310">
    <property type="term" value="P:DNA recombination"/>
    <property type="evidence" value="ECO:0007669"/>
    <property type="project" value="UniProtKB-KW"/>
</dbReference>
<name>A0A1I4P196_9EURY</name>
<evidence type="ECO:0000256" key="1">
    <source>
        <dbReference type="ARBA" id="ARBA00022908"/>
    </source>
</evidence>
<proteinExistence type="predicted"/>
<keyword evidence="2" id="KW-0238">DNA-binding</keyword>
<dbReference type="CDD" id="cd00397">
    <property type="entry name" value="DNA_BRE_C"/>
    <property type="match status" value="1"/>
</dbReference>
<accession>A0A1I4P196</accession>
<keyword evidence="3" id="KW-0233">DNA recombination</keyword>
<keyword evidence="1" id="KW-0229">DNA integration</keyword>
<dbReference type="InterPro" id="IPR050090">
    <property type="entry name" value="Tyrosine_recombinase_XerCD"/>
</dbReference>
<sequence>MTKSVDDIHSSDSGFVQAMERLRKADIGQDNIDLLEKFVVSCRHEGLAKSTITGYVNYSTRMLSYLRAIGINKDIIELDQMDFEKLVMHLEDEKGLSQGGIRNYKKFVKKFMRWYHDDEPPKWVKNIKLKSLATPVQPQDLLTQEEFDKLIEACRHPRDKAFITVLADSGMRIGALASCRIKNVDFNQYGAIIYVSSTSRSKKNMNAKGIPITWSTGYLNQWLAVHPLKDDPEAPLWVTRDKNMEPLSYKTARVMIKNVGLKAGIKKRVNPHSFRHLAITHWILDGYNEQEIKHRAGWSKGSTQMFKIYANFTDQEMNDRIFEKCGLKTEDKRHVTLKKCPRCSNVLKPEDKFCSQCSLVLDHSAQDEIKKYEDKLPEILQMFLQSEKAREMVNAINSNDLTI</sequence>
<dbReference type="OrthoDB" id="125640at2157"/>